<keyword evidence="4 8" id="KW-0812">Transmembrane</keyword>
<dbReference type="InterPro" id="IPR036942">
    <property type="entry name" value="Beta-barrel_TonB_sf"/>
</dbReference>
<dbReference type="EMBL" id="QTJV01000006">
    <property type="protein sequence ID" value="RFM33905.1"/>
    <property type="molecule type" value="Genomic_DNA"/>
</dbReference>
<evidence type="ECO:0000259" key="11">
    <source>
        <dbReference type="Pfam" id="PF00593"/>
    </source>
</evidence>
<dbReference type="RefSeq" id="WP_116854822.1">
    <property type="nucleotide sequence ID" value="NZ_QTJV01000006.1"/>
</dbReference>
<feature type="domain" description="TonB-dependent receptor plug" evidence="12">
    <location>
        <begin position="114"/>
        <end position="221"/>
    </location>
</feature>
<dbReference type="Gene3D" id="2.170.130.10">
    <property type="entry name" value="TonB-dependent receptor, plug domain"/>
    <property type="match status" value="1"/>
</dbReference>
<evidence type="ECO:0000256" key="2">
    <source>
        <dbReference type="ARBA" id="ARBA00022448"/>
    </source>
</evidence>
<dbReference type="InterPro" id="IPR000531">
    <property type="entry name" value="Beta-barrel_TonB"/>
</dbReference>
<dbReference type="OrthoDB" id="9768177at2"/>
<dbReference type="SUPFAM" id="SSF49464">
    <property type="entry name" value="Carboxypeptidase regulatory domain-like"/>
    <property type="match status" value="1"/>
</dbReference>
<dbReference type="InterPro" id="IPR037066">
    <property type="entry name" value="Plug_dom_sf"/>
</dbReference>
<dbReference type="Gene3D" id="2.60.40.1120">
    <property type="entry name" value="Carboxypeptidase-like, regulatory domain"/>
    <property type="match status" value="1"/>
</dbReference>
<dbReference type="InterPro" id="IPR023996">
    <property type="entry name" value="TonB-dep_OMP_SusC/RagA"/>
</dbReference>
<dbReference type="Pfam" id="PF13715">
    <property type="entry name" value="CarbopepD_reg_2"/>
    <property type="match status" value="1"/>
</dbReference>
<dbReference type="GO" id="GO:0009279">
    <property type="term" value="C:cell outer membrane"/>
    <property type="evidence" value="ECO:0007669"/>
    <property type="project" value="UniProtKB-SubCell"/>
</dbReference>
<dbReference type="NCBIfam" id="TIGR04057">
    <property type="entry name" value="SusC_RagA_signa"/>
    <property type="match status" value="1"/>
</dbReference>
<dbReference type="Gene3D" id="2.40.170.20">
    <property type="entry name" value="TonB-dependent receptor, beta-barrel domain"/>
    <property type="match status" value="1"/>
</dbReference>
<name>A0A3E1P171_9BACT</name>
<evidence type="ECO:0000256" key="10">
    <source>
        <dbReference type="SAM" id="SignalP"/>
    </source>
</evidence>
<evidence type="ECO:0000256" key="8">
    <source>
        <dbReference type="PROSITE-ProRule" id="PRU01360"/>
    </source>
</evidence>
<dbReference type="InterPro" id="IPR008969">
    <property type="entry name" value="CarboxyPept-like_regulatory"/>
</dbReference>
<evidence type="ECO:0000256" key="9">
    <source>
        <dbReference type="RuleBase" id="RU003357"/>
    </source>
</evidence>
<evidence type="ECO:0000256" key="4">
    <source>
        <dbReference type="ARBA" id="ARBA00022692"/>
    </source>
</evidence>
<dbReference type="Proteomes" id="UP000261174">
    <property type="component" value="Unassembled WGS sequence"/>
</dbReference>
<dbReference type="FunFam" id="2.170.130.10:FF:000008">
    <property type="entry name" value="SusC/RagA family TonB-linked outer membrane protein"/>
    <property type="match status" value="1"/>
</dbReference>
<dbReference type="InterPro" id="IPR039426">
    <property type="entry name" value="TonB-dep_rcpt-like"/>
</dbReference>
<dbReference type="PROSITE" id="PS52016">
    <property type="entry name" value="TONB_DEPENDENT_REC_3"/>
    <property type="match status" value="1"/>
</dbReference>
<keyword evidence="6 8" id="KW-0472">Membrane</keyword>
<proteinExistence type="inferred from homology"/>
<keyword evidence="7 8" id="KW-0998">Cell outer membrane</keyword>
<accession>A0A3E1P171</accession>
<evidence type="ECO:0000256" key="1">
    <source>
        <dbReference type="ARBA" id="ARBA00004571"/>
    </source>
</evidence>
<feature type="chain" id="PRO_5017820992" evidence="10">
    <location>
        <begin position="21"/>
        <end position="985"/>
    </location>
</feature>
<dbReference type="AlphaFoldDB" id="A0A3E1P171"/>
<gene>
    <name evidence="13" type="ORF">DXN04_18295</name>
</gene>
<sequence length="985" mass="107681">MKKLLMFGWLLLCTVSSAFAQTHIVKGKVTDAATGEPLVMVSVQLKGTTTGTQTDAAGNFSINVPHPQGVLTFTYMGYEALARNIEGNTSLSIAMTKDNKQLDEVVVIGYGEVKKRDLTGSVVSVKGAELKKVPATNVMESVQGKLPGVDITKSSGASGAKINVTVRGNRSIRADNGPLYIVDGVQYQNIQDINPGDIQSMEVLKDASSTAIYGSRGANGVIIITTRKGATGKPKVNLNTYVGSNEVAGYPSMMTGPQYVALKREAYHTTGRWNTEADDALIFNAAEVNAIQNNLWTNYADLLIHKGLQQDYQVGVTGGSDKTKVYFSLDYFDEKGLFKLDRTRRYSARLNIDQTISSILKVGMQSQLTYYDQDARRDPLNQANKIVPLNGPYDADGNFVLFPNNGSAINPLADEQPNIYQNNSRITRTFINAYVELTPLKGLSLRSNLGVTLDNARQGIFAAKNSIDRSTASTSRSQYNTGAQRYLSWENVANYSHQFGHHTIGITGVASLLSDQRDSGFLQGEGQLLPSQLYYALANSVSGIAVRTNYLSSKLISFTGRVNYNYKGKYLLSLTGRSDGSSKLAPGNKWAFFPSAALAWRISDESFMHGQSVFSDLKLRASYGVAGNDAVSPYSTASYLSKIPFSYDDTNAALAYAIGSQIGNKNLKWELSATTDIGLDFSILNGRVGANIDYYDTHTKDLLLQRTLPSSSGVSTVIQNIGKTRNRGIEIGMNTTNISTGKFTWTSNIVFSKNKEEIVALADASTNDVANGWFIGYPVKVYYDYQKLGIWQTDEATEAAKFGYKAGDIKVKDLNGDGALNSQDRKVLGKQVPAWSGGFNNDIRFAHFDLNIYVFARIGQYIYSEYAAKFDPQGLENSAPLDYWTPEHASNEYPRPNASVSKDGTPFIKTLGYKDGSFVKIRNISLGYTLPAGALKAVHLSNVRVYVTGKNLFTFSKVKDYDPERGGDLSNPLTKMYVAGLNVEF</sequence>
<reference evidence="13 14" key="1">
    <citation type="submission" date="2018-08" db="EMBL/GenBank/DDBJ databases">
        <title>Chitinophaga sp. K20C18050901, a novel bacterium isolated from forest soil.</title>
        <authorList>
            <person name="Wang C."/>
        </authorList>
    </citation>
    <scope>NUCLEOTIDE SEQUENCE [LARGE SCALE GENOMIC DNA]</scope>
    <source>
        <strain evidence="13 14">K20C18050901</strain>
    </source>
</reference>
<comment type="similarity">
    <text evidence="8 9">Belongs to the TonB-dependent receptor family.</text>
</comment>
<dbReference type="SUPFAM" id="SSF56935">
    <property type="entry name" value="Porins"/>
    <property type="match status" value="1"/>
</dbReference>
<keyword evidence="10" id="KW-0732">Signal</keyword>
<comment type="subcellular location">
    <subcellularLocation>
        <location evidence="1 8">Cell outer membrane</location>
        <topology evidence="1 8">Multi-pass membrane protein</topology>
    </subcellularLocation>
</comment>
<feature type="signal peptide" evidence="10">
    <location>
        <begin position="1"/>
        <end position="20"/>
    </location>
</feature>
<evidence type="ECO:0000256" key="6">
    <source>
        <dbReference type="ARBA" id="ARBA00023136"/>
    </source>
</evidence>
<evidence type="ECO:0000259" key="12">
    <source>
        <dbReference type="Pfam" id="PF07715"/>
    </source>
</evidence>
<evidence type="ECO:0000256" key="5">
    <source>
        <dbReference type="ARBA" id="ARBA00023077"/>
    </source>
</evidence>
<comment type="caution">
    <text evidence="13">The sequence shown here is derived from an EMBL/GenBank/DDBJ whole genome shotgun (WGS) entry which is preliminary data.</text>
</comment>
<evidence type="ECO:0000313" key="14">
    <source>
        <dbReference type="Proteomes" id="UP000261174"/>
    </source>
</evidence>
<dbReference type="Pfam" id="PF07715">
    <property type="entry name" value="Plug"/>
    <property type="match status" value="1"/>
</dbReference>
<evidence type="ECO:0000256" key="7">
    <source>
        <dbReference type="ARBA" id="ARBA00023237"/>
    </source>
</evidence>
<evidence type="ECO:0000256" key="3">
    <source>
        <dbReference type="ARBA" id="ARBA00022452"/>
    </source>
</evidence>
<feature type="domain" description="TonB-dependent receptor-like beta-barrel" evidence="11">
    <location>
        <begin position="390"/>
        <end position="952"/>
    </location>
</feature>
<keyword evidence="2 8" id="KW-0813">Transport</keyword>
<dbReference type="NCBIfam" id="TIGR04056">
    <property type="entry name" value="OMP_RagA_SusC"/>
    <property type="match status" value="1"/>
</dbReference>
<evidence type="ECO:0000313" key="13">
    <source>
        <dbReference type="EMBL" id="RFM33905.1"/>
    </source>
</evidence>
<keyword evidence="5 9" id="KW-0798">TonB box</keyword>
<dbReference type="InterPro" id="IPR012910">
    <property type="entry name" value="Plug_dom"/>
</dbReference>
<keyword evidence="14" id="KW-1185">Reference proteome</keyword>
<keyword evidence="13" id="KW-0675">Receptor</keyword>
<dbReference type="InterPro" id="IPR023997">
    <property type="entry name" value="TonB-dep_OMP_SusC/RagA_CS"/>
</dbReference>
<protein>
    <submittedName>
        <fullName evidence="13">TonB-dependent receptor</fullName>
    </submittedName>
</protein>
<keyword evidence="3 8" id="KW-1134">Transmembrane beta strand</keyword>
<organism evidence="13 14">
    <name type="scientific">Chitinophaga silvisoli</name>
    <dbReference type="NCBI Taxonomy" id="2291814"/>
    <lineage>
        <taxon>Bacteria</taxon>
        <taxon>Pseudomonadati</taxon>
        <taxon>Bacteroidota</taxon>
        <taxon>Chitinophagia</taxon>
        <taxon>Chitinophagales</taxon>
        <taxon>Chitinophagaceae</taxon>
        <taxon>Chitinophaga</taxon>
    </lineage>
</organism>
<dbReference type="Pfam" id="PF00593">
    <property type="entry name" value="TonB_dep_Rec_b-barrel"/>
    <property type="match status" value="1"/>
</dbReference>